<evidence type="ECO:0000313" key="1">
    <source>
        <dbReference type="EMBL" id="EFF73306.1"/>
    </source>
</evidence>
<gene>
    <name evidence="1" type="ORF">HMPREF0004_5375</name>
</gene>
<sequence>MDGIPHWLTLPTFKGKPPHHKAKMPSNALKAQRFDAHADSALTLRHAVC</sequence>
<dbReference type="EMBL" id="ADMS01000121">
    <property type="protein sequence ID" value="EFF73306.1"/>
    <property type="molecule type" value="Genomic_DNA"/>
</dbReference>
<reference evidence="2" key="1">
    <citation type="submission" date="2010-03" db="EMBL/GenBank/DDBJ databases">
        <title>Complete sequence of Mobiluncus curtisii ATCC 43063.</title>
        <authorList>
            <person name="Muzny D."/>
            <person name="Qin X."/>
            <person name="Deng J."/>
            <person name="Jiang H."/>
            <person name="Liu Y."/>
            <person name="Qu J."/>
            <person name="Song X.-Z."/>
            <person name="Zhang L."/>
            <person name="Thornton R."/>
            <person name="Coyle M."/>
            <person name="Francisco L."/>
            <person name="Jackson L."/>
            <person name="Javaid M."/>
            <person name="Korchina V."/>
            <person name="Kovar C."/>
            <person name="Mata R."/>
            <person name="Mathew T."/>
            <person name="Ngo R."/>
            <person name="Nguyen L."/>
            <person name="Nguyen N."/>
            <person name="Okwuonu G."/>
            <person name="Ongeri F."/>
            <person name="Pham C."/>
            <person name="Simmons D."/>
            <person name="Wilczek-Boney K."/>
            <person name="Hale W."/>
            <person name="Jakkamsetti A."/>
            <person name="Pham P."/>
            <person name="Ruth R."/>
            <person name="San Lucas F."/>
            <person name="Warren J."/>
            <person name="Zhang J."/>
            <person name="Zhao Z."/>
            <person name="Zhou C."/>
            <person name="Zhu D."/>
            <person name="Lee S."/>
            <person name="Bess C."/>
            <person name="Blankenburg K."/>
            <person name="Forbes L."/>
            <person name="Fu Q."/>
            <person name="Gubbala S."/>
            <person name="Hirani K."/>
            <person name="Jayaseelan J.C."/>
            <person name="Lara F."/>
            <person name="Munidasa M."/>
            <person name="Palculict T."/>
            <person name="Patil S."/>
            <person name="Pu L.-L."/>
            <person name="Saada N."/>
            <person name="Tang L."/>
            <person name="Weissenberger G."/>
            <person name="Zhu Y."/>
            <person name="Hemphill L."/>
            <person name="Shang Y."/>
            <person name="Youmans B."/>
            <person name="Ayvaz T."/>
            <person name="Ross M."/>
            <person name="Santibanez J."/>
            <person name="Aqrawi P."/>
            <person name="Gross S."/>
            <person name="Joshi V."/>
            <person name="Fowler G."/>
            <person name="Nazareth L."/>
            <person name="Reid J."/>
            <person name="Worley K."/>
            <person name="Petrosino J."/>
            <person name="Highlander S."/>
            <person name="Gibbs R."/>
            <person name="Gibbs R."/>
        </authorList>
    </citation>
    <scope>NUCLEOTIDE SEQUENCE [LARGE SCALE GENOMIC DNA]</scope>
    <source>
        <strain evidence="2">ATCC 43553</strain>
    </source>
</reference>
<organism evidence="1 2">
    <name type="scientific">Achromobacter piechaudii ATCC 43553</name>
    <dbReference type="NCBI Taxonomy" id="742159"/>
    <lineage>
        <taxon>Bacteria</taxon>
        <taxon>Pseudomonadati</taxon>
        <taxon>Pseudomonadota</taxon>
        <taxon>Betaproteobacteria</taxon>
        <taxon>Burkholderiales</taxon>
        <taxon>Alcaligenaceae</taxon>
        <taxon>Achromobacter</taxon>
    </lineage>
</organism>
<dbReference type="AlphaFoldDB" id="D4XIS8"/>
<evidence type="ECO:0000313" key="2">
    <source>
        <dbReference type="Proteomes" id="UP000004510"/>
    </source>
</evidence>
<accession>D4XIS8</accession>
<protein>
    <submittedName>
        <fullName evidence="1">Uncharacterized protein</fullName>
    </submittedName>
</protein>
<comment type="caution">
    <text evidence="1">The sequence shown here is derived from an EMBL/GenBank/DDBJ whole genome shotgun (WGS) entry which is preliminary data.</text>
</comment>
<dbReference type="Proteomes" id="UP000004510">
    <property type="component" value="Unassembled WGS sequence"/>
</dbReference>
<dbReference type="HOGENOM" id="CLU_3131123_0_0_4"/>
<proteinExistence type="predicted"/>
<name>D4XIS8_9BURK</name>